<feature type="transmembrane region" description="Helical" evidence="1">
    <location>
        <begin position="12"/>
        <end position="28"/>
    </location>
</feature>
<evidence type="ECO:0000313" key="3">
    <source>
        <dbReference type="Proteomes" id="UP000655830"/>
    </source>
</evidence>
<name>A0A926IEH3_9FIRM</name>
<evidence type="ECO:0000313" key="2">
    <source>
        <dbReference type="EMBL" id="MBC8579758.1"/>
    </source>
</evidence>
<protein>
    <submittedName>
        <fullName evidence="2">Uncharacterized protein</fullName>
    </submittedName>
</protein>
<comment type="caution">
    <text evidence="2">The sequence shown here is derived from an EMBL/GenBank/DDBJ whole genome shotgun (WGS) entry which is preliminary data.</text>
</comment>
<dbReference type="RefSeq" id="WP_177672291.1">
    <property type="nucleotide sequence ID" value="NZ_JACRSY010000013.1"/>
</dbReference>
<dbReference type="Proteomes" id="UP000655830">
    <property type="component" value="Unassembled WGS sequence"/>
</dbReference>
<gene>
    <name evidence="2" type="ORF">H8718_09475</name>
</gene>
<reference evidence="2" key="1">
    <citation type="submission" date="2020-08" db="EMBL/GenBank/DDBJ databases">
        <title>Genome public.</title>
        <authorList>
            <person name="Liu C."/>
            <person name="Sun Q."/>
        </authorList>
    </citation>
    <scope>NUCLEOTIDE SEQUENCE</scope>
    <source>
        <strain evidence="2">NSJ-12</strain>
    </source>
</reference>
<keyword evidence="3" id="KW-1185">Reference proteome</keyword>
<evidence type="ECO:0000256" key="1">
    <source>
        <dbReference type="SAM" id="Phobius"/>
    </source>
</evidence>
<dbReference type="AlphaFoldDB" id="A0A926IEH3"/>
<accession>A0A926IEH3</accession>
<keyword evidence="1" id="KW-0472">Membrane</keyword>
<organism evidence="2 3">
    <name type="scientific">Zhenhengia yiwuensis</name>
    <dbReference type="NCBI Taxonomy" id="2763666"/>
    <lineage>
        <taxon>Bacteria</taxon>
        <taxon>Bacillati</taxon>
        <taxon>Bacillota</taxon>
        <taxon>Clostridia</taxon>
        <taxon>Lachnospirales</taxon>
        <taxon>Lachnospiraceae</taxon>
        <taxon>Zhenhengia</taxon>
    </lineage>
</organism>
<sequence>MFFSCINKQNLKWIILVVIVSIWIATYTEENSDLEQIGNILLLAGQVLIVLGFGKE</sequence>
<keyword evidence="1" id="KW-1133">Transmembrane helix</keyword>
<feature type="transmembrane region" description="Helical" evidence="1">
    <location>
        <begin position="34"/>
        <end position="54"/>
    </location>
</feature>
<keyword evidence="1" id="KW-0812">Transmembrane</keyword>
<proteinExistence type="predicted"/>
<dbReference type="EMBL" id="JACRSY010000013">
    <property type="protein sequence ID" value="MBC8579758.1"/>
    <property type="molecule type" value="Genomic_DNA"/>
</dbReference>